<dbReference type="Proteomes" id="UP000177040">
    <property type="component" value="Unassembled WGS sequence"/>
</dbReference>
<reference evidence="1 2" key="1">
    <citation type="journal article" date="2016" name="Nat. Commun.">
        <title>Thousands of microbial genomes shed light on interconnected biogeochemical processes in an aquifer system.</title>
        <authorList>
            <person name="Anantharaman K."/>
            <person name="Brown C.T."/>
            <person name="Hug L.A."/>
            <person name="Sharon I."/>
            <person name="Castelle C.J."/>
            <person name="Probst A.J."/>
            <person name="Thomas B.C."/>
            <person name="Singh A."/>
            <person name="Wilkins M.J."/>
            <person name="Karaoz U."/>
            <person name="Brodie E.L."/>
            <person name="Williams K.H."/>
            <person name="Hubbard S.S."/>
            <person name="Banfield J.F."/>
        </authorList>
    </citation>
    <scope>NUCLEOTIDE SEQUENCE [LARGE SCALE GENOMIC DNA]</scope>
</reference>
<comment type="caution">
    <text evidence="1">The sequence shown here is derived from an EMBL/GenBank/DDBJ whole genome shotgun (WGS) entry which is preliminary data.</text>
</comment>
<dbReference type="AlphaFoldDB" id="A0A1F6N4E8"/>
<name>A0A1F6N4E8_9BACT</name>
<sequence length="67" mass="7246">MIAVGATFYVNEPWHFNFGSAAENTKYQGAGGGCHSLLKNVRSDDGEYVAVWGNADAHRMARELLGS</sequence>
<accession>A0A1F6N4E8</accession>
<evidence type="ECO:0000313" key="1">
    <source>
        <dbReference type="EMBL" id="OGH78752.1"/>
    </source>
</evidence>
<gene>
    <name evidence="1" type="ORF">A2983_04640</name>
</gene>
<proteinExistence type="predicted"/>
<dbReference type="EMBL" id="MFQH01000003">
    <property type="protein sequence ID" value="OGH78752.1"/>
    <property type="molecule type" value="Genomic_DNA"/>
</dbReference>
<organism evidence="1 2">
    <name type="scientific">Candidatus Magasanikbacteria bacterium RIFCSPLOWO2_01_FULL_40_15</name>
    <dbReference type="NCBI Taxonomy" id="1798686"/>
    <lineage>
        <taxon>Bacteria</taxon>
        <taxon>Candidatus Magasanikiibacteriota</taxon>
    </lineage>
</organism>
<evidence type="ECO:0000313" key="2">
    <source>
        <dbReference type="Proteomes" id="UP000177040"/>
    </source>
</evidence>
<protein>
    <submittedName>
        <fullName evidence="1">Uncharacterized protein</fullName>
    </submittedName>
</protein>